<dbReference type="PROSITE" id="PS50062">
    <property type="entry name" value="BCL2_FAMILY"/>
    <property type="match status" value="1"/>
</dbReference>
<dbReference type="SMART" id="SM00337">
    <property type="entry name" value="BCL"/>
    <property type="match status" value="1"/>
</dbReference>
<evidence type="ECO:0000256" key="7">
    <source>
        <dbReference type="SAM" id="MobiDB-lite"/>
    </source>
</evidence>
<dbReference type="GO" id="GO:0051400">
    <property type="term" value="F:BH domain binding"/>
    <property type="evidence" value="ECO:0007669"/>
    <property type="project" value="TreeGrafter"/>
</dbReference>
<keyword evidence="4" id="KW-0053">Apoptosis</keyword>
<evidence type="ECO:0000256" key="6">
    <source>
        <dbReference type="ARBA" id="ARBA00023136"/>
    </source>
</evidence>
<dbReference type="AlphaFoldDB" id="A0A8B7NHK7"/>
<keyword evidence="6 8" id="KW-0472">Membrane</keyword>
<dbReference type="GO" id="GO:0012505">
    <property type="term" value="C:endomembrane system"/>
    <property type="evidence" value="ECO:0007669"/>
    <property type="project" value="UniProtKB-SubCell"/>
</dbReference>
<dbReference type="Gene3D" id="1.10.437.10">
    <property type="entry name" value="Blc2-like"/>
    <property type="match status" value="1"/>
</dbReference>
<dbReference type="GO" id="GO:0005741">
    <property type="term" value="C:mitochondrial outer membrane"/>
    <property type="evidence" value="ECO:0007669"/>
    <property type="project" value="TreeGrafter"/>
</dbReference>
<evidence type="ECO:0000256" key="5">
    <source>
        <dbReference type="ARBA" id="ARBA00022989"/>
    </source>
</evidence>
<dbReference type="RefSeq" id="XP_018013117.1">
    <property type="nucleotide sequence ID" value="XM_018157628.1"/>
</dbReference>
<keyword evidence="10" id="KW-1185">Reference proteome</keyword>
<evidence type="ECO:0000259" key="9">
    <source>
        <dbReference type="SMART" id="SM00337"/>
    </source>
</evidence>
<dbReference type="GO" id="GO:0008630">
    <property type="term" value="P:intrinsic apoptotic signaling pathway in response to DNA damage"/>
    <property type="evidence" value="ECO:0007669"/>
    <property type="project" value="TreeGrafter"/>
</dbReference>
<dbReference type="GO" id="GO:0001836">
    <property type="term" value="P:release of cytochrome c from mitochondria"/>
    <property type="evidence" value="ECO:0007669"/>
    <property type="project" value="TreeGrafter"/>
</dbReference>
<dbReference type="CDD" id="cd06845">
    <property type="entry name" value="Bcl-2_like"/>
    <property type="match status" value="1"/>
</dbReference>
<feature type="domain" description="Bcl-2 Bcl-2 homology region 1-3" evidence="9">
    <location>
        <begin position="202"/>
        <end position="302"/>
    </location>
</feature>
<feature type="region of interest" description="Disordered" evidence="7">
    <location>
        <begin position="66"/>
        <end position="85"/>
    </location>
</feature>
<organism evidence="10 11">
    <name type="scientific">Hyalella azteca</name>
    <name type="common">Amphipod</name>
    <dbReference type="NCBI Taxonomy" id="294128"/>
    <lineage>
        <taxon>Eukaryota</taxon>
        <taxon>Metazoa</taxon>
        <taxon>Ecdysozoa</taxon>
        <taxon>Arthropoda</taxon>
        <taxon>Crustacea</taxon>
        <taxon>Multicrustacea</taxon>
        <taxon>Malacostraca</taxon>
        <taxon>Eumalacostraca</taxon>
        <taxon>Peracarida</taxon>
        <taxon>Amphipoda</taxon>
        <taxon>Senticaudata</taxon>
        <taxon>Talitrida</taxon>
        <taxon>Talitroidea</taxon>
        <taxon>Hyalellidae</taxon>
        <taxon>Hyalella</taxon>
    </lineage>
</organism>
<keyword evidence="3 8" id="KW-0812">Transmembrane</keyword>
<dbReference type="PANTHER" id="PTHR11256:SF47">
    <property type="entry name" value="BCL-2-LIKE PROTEIN 10"/>
    <property type="match status" value="1"/>
</dbReference>
<dbReference type="SUPFAM" id="SSF56854">
    <property type="entry name" value="Bcl-2 inhibitors of programmed cell death"/>
    <property type="match status" value="1"/>
</dbReference>
<dbReference type="InterPro" id="IPR002475">
    <property type="entry name" value="Bcl2-like"/>
</dbReference>
<evidence type="ECO:0000256" key="8">
    <source>
        <dbReference type="SAM" id="Phobius"/>
    </source>
</evidence>
<dbReference type="GO" id="GO:0097192">
    <property type="term" value="P:extrinsic apoptotic signaling pathway in absence of ligand"/>
    <property type="evidence" value="ECO:0007669"/>
    <property type="project" value="TreeGrafter"/>
</dbReference>
<dbReference type="Pfam" id="PF00452">
    <property type="entry name" value="Bcl-2"/>
    <property type="match status" value="1"/>
</dbReference>
<evidence type="ECO:0000313" key="10">
    <source>
        <dbReference type="Proteomes" id="UP000694843"/>
    </source>
</evidence>
<feature type="compositionally biased region" description="Low complexity" evidence="7">
    <location>
        <begin position="66"/>
        <end position="79"/>
    </location>
</feature>
<dbReference type="InterPro" id="IPR046371">
    <property type="entry name" value="Bcl-2_BH1-3"/>
</dbReference>
<dbReference type="InterPro" id="IPR036834">
    <property type="entry name" value="Bcl-2-like_sf"/>
</dbReference>
<feature type="transmembrane region" description="Helical" evidence="8">
    <location>
        <begin position="322"/>
        <end position="340"/>
    </location>
</feature>
<dbReference type="InterPro" id="IPR026298">
    <property type="entry name" value="Bcl-2_fam"/>
</dbReference>
<evidence type="ECO:0000256" key="1">
    <source>
        <dbReference type="ARBA" id="ARBA00004308"/>
    </source>
</evidence>
<sequence length="343" mass="37110">MSSSKEVPEITEVTKTVVNGVCSPVEPLTSLANSVSTPACTQPGSSEVDGTLKKDVVSIENAIQLSSSVTKTSESSRPSPSQHHDCKTLFTNVKISKPEQITNDCTLTSDRNSTASNCSSDDKKSTSKSASCINKTTTVCCSREGTSSSSDVCSSIPVSSITILSPDDPVVLQAYALANFIIDSITHSQTVKSCGKVEETLLKNVNHLIAKHSITFRGMMKRLDINKDTGYITFVTVANELFENEKKNITWSRIIALYAFGAQLALHCKEKGFVEYASHIGAFMGKYVADTAGPFVKQQGGWERLIEEFPSEDQLGDTMWKLFAWSAMGLGLATATMIFASKR</sequence>
<dbReference type="PANTHER" id="PTHR11256">
    <property type="entry name" value="BCL-2 RELATED"/>
    <property type="match status" value="1"/>
</dbReference>
<accession>A0A8B7NHK7</accession>
<comment type="similarity">
    <text evidence="2">Belongs to the Bcl-2 family.</text>
</comment>
<dbReference type="KEGG" id="hazt:108670171"/>
<evidence type="ECO:0000256" key="4">
    <source>
        <dbReference type="ARBA" id="ARBA00022703"/>
    </source>
</evidence>
<protein>
    <submittedName>
        <fullName evidence="11">Bcl-2-like protein 1</fullName>
    </submittedName>
</protein>
<comment type="subcellular location">
    <subcellularLocation>
        <location evidence="1">Endomembrane system</location>
    </subcellularLocation>
</comment>
<reference evidence="11" key="1">
    <citation type="submission" date="2025-08" db="UniProtKB">
        <authorList>
            <consortium name="RefSeq"/>
        </authorList>
    </citation>
    <scope>IDENTIFICATION</scope>
    <source>
        <tissue evidence="11">Whole organism</tissue>
    </source>
</reference>
<dbReference type="OrthoDB" id="6021377at2759"/>
<proteinExistence type="inferred from homology"/>
<evidence type="ECO:0000256" key="3">
    <source>
        <dbReference type="ARBA" id="ARBA00022692"/>
    </source>
</evidence>
<dbReference type="GeneID" id="108670171"/>
<evidence type="ECO:0000313" key="11">
    <source>
        <dbReference type="RefSeq" id="XP_018013117.1"/>
    </source>
</evidence>
<keyword evidence="5 8" id="KW-1133">Transmembrane helix</keyword>
<gene>
    <name evidence="11" type="primary">LOC108670171</name>
</gene>
<dbReference type="GO" id="GO:0042981">
    <property type="term" value="P:regulation of apoptotic process"/>
    <property type="evidence" value="ECO:0007669"/>
    <property type="project" value="InterPro"/>
</dbReference>
<name>A0A8B7NHK7_HYAAZ</name>
<evidence type="ECO:0000256" key="2">
    <source>
        <dbReference type="ARBA" id="ARBA00009458"/>
    </source>
</evidence>
<dbReference type="Proteomes" id="UP000694843">
    <property type="component" value="Unplaced"/>
</dbReference>